<feature type="domain" description="CS" evidence="4">
    <location>
        <begin position="1"/>
        <end position="89"/>
    </location>
</feature>
<feature type="compositionally biased region" description="Acidic residues" evidence="3">
    <location>
        <begin position="498"/>
        <end position="509"/>
    </location>
</feature>
<accession>A0ABM0MHH9</accession>
<evidence type="ECO:0000256" key="1">
    <source>
        <dbReference type="ARBA" id="ARBA00005607"/>
    </source>
</evidence>
<dbReference type="InterPro" id="IPR007009">
    <property type="entry name" value="Shq1_C"/>
</dbReference>
<dbReference type="Gene3D" id="2.60.40.790">
    <property type="match status" value="1"/>
</dbReference>
<gene>
    <name evidence="6" type="primary">LOC100375181</name>
</gene>
<proteinExistence type="inferred from homology"/>
<evidence type="ECO:0000256" key="2">
    <source>
        <dbReference type="ARBA" id="ARBA00013750"/>
    </source>
</evidence>
<feature type="compositionally biased region" description="Basic and acidic residues" evidence="3">
    <location>
        <begin position="531"/>
        <end position="542"/>
    </location>
</feature>
<keyword evidence="5" id="KW-1185">Reference proteome</keyword>
<dbReference type="Proteomes" id="UP000694865">
    <property type="component" value="Unplaced"/>
</dbReference>
<dbReference type="PANTHER" id="PTHR12967:SF0">
    <property type="entry name" value="PROTEIN SHQ1 HOMOLOG"/>
    <property type="match status" value="1"/>
</dbReference>
<evidence type="ECO:0000313" key="6">
    <source>
        <dbReference type="RefSeq" id="XP_006819470.1"/>
    </source>
</evidence>
<protein>
    <recommendedName>
        <fullName evidence="2">Protein SHQ1 homolog</fullName>
    </recommendedName>
</protein>
<dbReference type="Pfam" id="PF21413">
    <property type="entry name" value="SHQ1-like_CS"/>
    <property type="match status" value="1"/>
</dbReference>
<dbReference type="RefSeq" id="XP_006819470.1">
    <property type="nucleotide sequence ID" value="XM_006819407.1"/>
</dbReference>
<feature type="region of interest" description="Disordered" evidence="3">
    <location>
        <begin position="497"/>
        <end position="542"/>
    </location>
</feature>
<organism evidence="5 6">
    <name type="scientific">Saccoglossus kowalevskii</name>
    <name type="common">Acorn worm</name>
    <dbReference type="NCBI Taxonomy" id="10224"/>
    <lineage>
        <taxon>Eukaryota</taxon>
        <taxon>Metazoa</taxon>
        <taxon>Hemichordata</taxon>
        <taxon>Enteropneusta</taxon>
        <taxon>Harrimaniidae</taxon>
        <taxon>Saccoglossus</taxon>
    </lineage>
</organism>
<name>A0ABM0MHH9_SACKO</name>
<reference evidence="6" key="1">
    <citation type="submission" date="2025-08" db="UniProtKB">
        <authorList>
            <consortium name="RefSeq"/>
        </authorList>
    </citation>
    <scope>IDENTIFICATION</scope>
    <source>
        <tissue evidence="6">Testes</tissue>
    </source>
</reference>
<dbReference type="InterPro" id="IPR007052">
    <property type="entry name" value="CS_dom"/>
</dbReference>
<evidence type="ECO:0000259" key="4">
    <source>
        <dbReference type="PROSITE" id="PS51203"/>
    </source>
</evidence>
<dbReference type="InterPro" id="IPR039742">
    <property type="entry name" value="Shq1"/>
</dbReference>
<dbReference type="InterPro" id="IPR008978">
    <property type="entry name" value="HSP20-like_chaperone"/>
</dbReference>
<evidence type="ECO:0000313" key="5">
    <source>
        <dbReference type="Proteomes" id="UP000694865"/>
    </source>
</evidence>
<dbReference type="PROSITE" id="PS51203">
    <property type="entry name" value="CS"/>
    <property type="match status" value="1"/>
</dbReference>
<evidence type="ECO:0000256" key="3">
    <source>
        <dbReference type="SAM" id="MobiDB-lite"/>
    </source>
</evidence>
<comment type="similarity">
    <text evidence="1">Belongs to the SHQ1 family.</text>
</comment>
<dbReference type="InterPro" id="IPR048696">
    <property type="entry name" value="SHQ1-like_CS"/>
</dbReference>
<dbReference type="Pfam" id="PF04925">
    <property type="entry name" value="SHQ1"/>
    <property type="match status" value="1"/>
</dbReference>
<dbReference type="GeneID" id="100375181"/>
<dbReference type="PANTHER" id="PTHR12967">
    <property type="entry name" value="PROTEIN SHQ1 HOMOLOG"/>
    <property type="match status" value="1"/>
</dbReference>
<feature type="compositionally biased region" description="Low complexity" evidence="3">
    <location>
        <begin position="510"/>
        <end position="523"/>
    </location>
</feature>
<sequence>MLTPAFEISQDDSFLNIIIKAKFAKVADTEMYIDGDEFKFYSKPYYLRLNLPGRIVEDGRETANYDINTGYFNIRIPKENPGENFDGLDMLTKLLAPKGKTSAAQPLIQVVGETSCVDDGEEEEFDWQIEQEQNQEIQDTVISDVKYGFANLRSGVFKTLMDELSGAVDIPDPDNTGHSKRRKQRIEDEREHFDEAHYLADLYDDAIIQQILEYQPTWNEQYKQLKSKEKQNTEKQSVYCVDESIVPFSEEEKEQMIKLPKKEYLSMDQETHSIVYFGLVDIIFAYIYNHRSTEGDNTVESAWTICKLSSTLSWFDSFSSLYDVIVSCYTRIVCYPLYRHWHLAEVIHDDTIKIFKLGKRKLLSCLLEIHKLLSKDDTKYLLNDLYITDYTVWIQSASHDKIESLANALKQVKITKSDLGLELDELEHAATLVEAEENTTEDIVQGMENITIHQYGYPGVMHMESSKENCNVDQSAVGASDGGLLEHIAQMSLLEQDTCSDDSETDDSDTSLSEESSNYSNSDAECSVGHSDGEKTDLQSTV</sequence>